<evidence type="ECO:0000259" key="1">
    <source>
        <dbReference type="Pfam" id="PF01425"/>
    </source>
</evidence>
<dbReference type="RefSeq" id="WP_345425251.1">
    <property type="nucleotide sequence ID" value="NZ_AP031496.1"/>
</dbReference>
<dbReference type="PANTHER" id="PTHR46310">
    <property type="entry name" value="AMIDASE 1"/>
    <property type="match status" value="1"/>
</dbReference>
<dbReference type="InterPro" id="IPR036928">
    <property type="entry name" value="AS_sf"/>
</dbReference>
<comment type="caution">
    <text evidence="2">The sequence shown here is derived from an EMBL/GenBank/DDBJ whole genome shotgun (WGS) entry which is preliminary data.</text>
</comment>
<gene>
    <name evidence="2" type="ORF">GCM10025791_34430</name>
</gene>
<sequence>MSATAPEYVCLVDDQVRRALAVESQGFEQSAILQGLSVGVKDLLDIAGLPTAAGSPDWAASHKQPTITAQCVLRLVAAGAQVLAKTQTDELAYSLNGLNHNYPTPINPAAPQRLPGGSSSGSAVAAANGSVAIGLGTDTGGSIRVPASYNGLFGLRPSHGAVAVEGLVALAPRFDTVGWMSRDFATLHKVAQVLLAPGQKSDFKQLVVFSPEGIGSGWSQVAQGLVEAAAPYFNDVCLHALPQSVMAGVSEAFRVLQGRQIAQQHGQWLKDCQPSIAPDIASRFAWSATLTEADEQQAEHEVQEFGKFWQQQCGITGDTLVALPTTPGAAPLLDCSADDLADYRNQLMGLTAPAGVLGAPQISLPLLQDQQAPWGLSFMAGKGRDQALLAKVQSLLPALDGLKGD</sequence>
<name>A0AAV3U698_9ALTE</name>
<dbReference type="InterPro" id="IPR023631">
    <property type="entry name" value="Amidase_dom"/>
</dbReference>
<evidence type="ECO:0000313" key="3">
    <source>
        <dbReference type="Proteomes" id="UP001409585"/>
    </source>
</evidence>
<dbReference type="PANTHER" id="PTHR46310:SF7">
    <property type="entry name" value="AMIDASE 1"/>
    <property type="match status" value="1"/>
</dbReference>
<dbReference type="SUPFAM" id="SSF75304">
    <property type="entry name" value="Amidase signature (AS) enzymes"/>
    <property type="match status" value="1"/>
</dbReference>
<accession>A0AAV3U698</accession>
<dbReference type="AlphaFoldDB" id="A0AAV3U698"/>
<organism evidence="2 3">
    <name type="scientific">Halioxenophilus aromaticivorans</name>
    <dbReference type="NCBI Taxonomy" id="1306992"/>
    <lineage>
        <taxon>Bacteria</taxon>
        <taxon>Pseudomonadati</taxon>
        <taxon>Pseudomonadota</taxon>
        <taxon>Gammaproteobacteria</taxon>
        <taxon>Alteromonadales</taxon>
        <taxon>Alteromonadaceae</taxon>
        <taxon>Halioxenophilus</taxon>
    </lineage>
</organism>
<reference evidence="3" key="1">
    <citation type="journal article" date="2019" name="Int. J. Syst. Evol. Microbiol.">
        <title>The Global Catalogue of Microorganisms (GCM) 10K type strain sequencing project: providing services to taxonomists for standard genome sequencing and annotation.</title>
        <authorList>
            <consortium name="The Broad Institute Genomics Platform"/>
            <consortium name="The Broad Institute Genome Sequencing Center for Infectious Disease"/>
            <person name="Wu L."/>
            <person name="Ma J."/>
        </authorList>
    </citation>
    <scope>NUCLEOTIDE SEQUENCE [LARGE SCALE GENOMIC DNA]</scope>
    <source>
        <strain evidence="3">JCM 19134</strain>
    </source>
</reference>
<keyword evidence="3" id="KW-1185">Reference proteome</keyword>
<dbReference type="Proteomes" id="UP001409585">
    <property type="component" value="Unassembled WGS sequence"/>
</dbReference>
<dbReference type="Gene3D" id="3.90.1300.10">
    <property type="entry name" value="Amidase signature (AS) domain"/>
    <property type="match status" value="1"/>
</dbReference>
<feature type="domain" description="Amidase" evidence="1">
    <location>
        <begin position="11"/>
        <end position="200"/>
    </location>
</feature>
<protein>
    <submittedName>
        <fullName evidence="2">Amidase family protein</fullName>
    </submittedName>
</protein>
<evidence type="ECO:0000313" key="2">
    <source>
        <dbReference type="EMBL" id="GAA4951130.1"/>
    </source>
</evidence>
<dbReference type="EMBL" id="BAABLX010000029">
    <property type="protein sequence ID" value="GAA4951130.1"/>
    <property type="molecule type" value="Genomic_DNA"/>
</dbReference>
<proteinExistence type="predicted"/>
<dbReference type="Pfam" id="PF01425">
    <property type="entry name" value="Amidase"/>
    <property type="match status" value="1"/>
</dbReference>